<dbReference type="PROSITE" id="PS00069">
    <property type="entry name" value="G6P_DEHYDROGENASE"/>
    <property type="match status" value="1"/>
</dbReference>
<proteinExistence type="inferred from homology"/>
<dbReference type="NCBIfam" id="TIGR00871">
    <property type="entry name" value="zwf"/>
    <property type="match status" value="1"/>
</dbReference>
<keyword evidence="14" id="KW-1185">Reference proteome</keyword>
<evidence type="ECO:0000256" key="4">
    <source>
        <dbReference type="ARBA" id="ARBA00022526"/>
    </source>
</evidence>
<feature type="domain" description="Glucose-6-phosphate dehydrogenase NAD-binding" evidence="11">
    <location>
        <begin position="106"/>
        <end position="297"/>
    </location>
</feature>
<organism evidence="13 14">
    <name type="scientific">Gossypium australe</name>
    <dbReference type="NCBI Taxonomy" id="47621"/>
    <lineage>
        <taxon>Eukaryota</taxon>
        <taxon>Viridiplantae</taxon>
        <taxon>Streptophyta</taxon>
        <taxon>Embryophyta</taxon>
        <taxon>Tracheophyta</taxon>
        <taxon>Spermatophyta</taxon>
        <taxon>Magnoliopsida</taxon>
        <taxon>eudicotyledons</taxon>
        <taxon>Gunneridae</taxon>
        <taxon>Pentapetalae</taxon>
        <taxon>rosids</taxon>
        <taxon>malvids</taxon>
        <taxon>Malvales</taxon>
        <taxon>Malvaceae</taxon>
        <taxon>Malvoideae</taxon>
        <taxon>Gossypium</taxon>
    </lineage>
</organism>
<keyword evidence="5 10" id="KW-0521">NADP</keyword>
<comment type="pathway">
    <text evidence="2 10">Carbohydrate degradation; pentose phosphate pathway; D-ribulose 5-phosphate from D-glucose 6-phosphate (oxidative stage): step 1/3.</text>
</comment>
<evidence type="ECO:0000259" key="11">
    <source>
        <dbReference type="Pfam" id="PF00479"/>
    </source>
</evidence>
<dbReference type="EMBL" id="SMMG02000002">
    <property type="protein sequence ID" value="KAA3482832.1"/>
    <property type="molecule type" value="Genomic_DNA"/>
</dbReference>
<dbReference type="FunFam" id="3.30.360.10:FF:000018">
    <property type="entry name" value="Glucose-6-phosphate 1-dehydrogenase"/>
    <property type="match status" value="1"/>
</dbReference>
<dbReference type="GO" id="GO:0050661">
    <property type="term" value="F:NADP binding"/>
    <property type="evidence" value="ECO:0007669"/>
    <property type="project" value="InterPro"/>
</dbReference>
<dbReference type="HAMAP" id="MF_00966">
    <property type="entry name" value="G6PD"/>
    <property type="match status" value="1"/>
</dbReference>
<dbReference type="UniPathway" id="UPA00115">
    <property type="reaction ID" value="UER00408"/>
</dbReference>
<comment type="caution">
    <text evidence="13">The sequence shown here is derived from an EMBL/GenBank/DDBJ whole genome shotgun (WGS) entry which is preliminary data.</text>
</comment>
<evidence type="ECO:0000313" key="14">
    <source>
        <dbReference type="Proteomes" id="UP000325315"/>
    </source>
</evidence>
<accession>A0A5B6WPU3</accession>
<feature type="domain" description="Glucose-6-phosphate dehydrogenase C-terminal" evidence="12">
    <location>
        <begin position="300"/>
        <end position="594"/>
    </location>
</feature>
<dbReference type="InterPro" id="IPR022675">
    <property type="entry name" value="G6P_DH_C"/>
</dbReference>
<dbReference type="AlphaFoldDB" id="A0A5B6WPU3"/>
<dbReference type="Pfam" id="PF00479">
    <property type="entry name" value="G6PD_N"/>
    <property type="match status" value="1"/>
</dbReference>
<evidence type="ECO:0000256" key="8">
    <source>
        <dbReference type="ARBA" id="ARBA00046096"/>
    </source>
</evidence>
<dbReference type="FunFam" id="3.40.50.720:FF:000222">
    <property type="entry name" value="Glucose-6-phosphate 1-dehydrogenase"/>
    <property type="match status" value="1"/>
</dbReference>
<protein>
    <recommendedName>
        <fullName evidence="10">Glucose-6-phosphate 1-dehydrogenase</fullName>
        <ecNumber evidence="10">1.1.1.49</ecNumber>
    </recommendedName>
</protein>
<evidence type="ECO:0000256" key="10">
    <source>
        <dbReference type="RuleBase" id="RU362120"/>
    </source>
</evidence>
<dbReference type="InterPro" id="IPR036291">
    <property type="entry name" value="NAD(P)-bd_dom_sf"/>
</dbReference>
<gene>
    <name evidence="13" type="ORF">EPI10_005048</name>
</gene>
<evidence type="ECO:0000256" key="3">
    <source>
        <dbReference type="ARBA" id="ARBA00009975"/>
    </source>
</evidence>
<evidence type="ECO:0000256" key="5">
    <source>
        <dbReference type="ARBA" id="ARBA00022857"/>
    </source>
</evidence>
<comment type="similarity">
    <text evidence="3 10">Belongs to the glucose-6-phosphate dehydrogenase family.</text>
</comment>
<comment type="subcellular location">
    <subcellularLocation>
        <location evidence="1">Plastid</location>
        <location evidence="1">Chloroplast stroma</location>
    </subcellularLocation>
</comment>
<dbReference type="InterPro" id="IPR019796">
    <property type="entry name" value="G6P_DH_AS"/>
</dbReference>
<evidence type="ECO:0000256" key="7">
    <source>
        <dbReference type="ARBA" id="ARBA00023277"/>
    </source>
</evidence>
<dbReference type="EC" id="1.1.1.49" evidence="10"/>
<dbReference type="PANTHER" id="PTHR23429:SF11">
    <property type="entry name" value="GLUCOSE-6-PHOSPHATE 1-DEHYDROGENASE 2, CHLOROPLASTIC"/>
    <property type="match status" value="1"/>
</dbReference>
<comment type="function">
    <text evidence="8">Catalyzes the rate-limiting step of the oxidative pentose-phosphate pathway, which represents a route for the dissimilation of carbohydrates besides glycolysis. The main function of this enzyme is to provide reducing power (NADPH) and pentose phosphates for fatty acid and nucleic acid synthesis which are involved in membrane synthesis and cell division.</text>
</comment>
<keyword evidence="4 10" id="KW-0313">Glucose metabolism</keyword>
<dbReference type="Pfam" id="PF02781">
    <property type="entry name" value="G6PD_C"/>
    <property type="match status" value="1"/>
</dbReference>
<dbReference type="GO" id="GO:0004345">
    <property type="term" value="F:glucose-6-phosphate dehydrogenase activity"/>
    <property type="evidence" value="ECO:0007669"/>
    <property type="project" value="UniProtKB-EC"/>
</dbReference>
<dbReference type="OrthoDB" id="60984at2759"/>
<dbReference type="PANTHER" id="PTHR23429">
    <property type="entry name" value="GLUCOSE-6-PHOSPHATE 1-DEHYDROGENASE G6PD"/>
    <property type="match status" value="1"/>
</dbReference>
<dbReference type="Gene3D" id="3.40.50.720">
    <property type="entry name" value="NAD(P)-binding Rossmann-like Domain"/>
    <property type="match status" value="1"/>
</dbReference>
<dbReference type="SUPFAM" id="SSF55347">
    <property type="entry name" value="Glyceraldehyde-3-phosphate dehydrogenase-like, C-terminal domain"/>
    <property type="match status" value="1"/>
</dbReference>
<keyword evidence="7 10" id="KW-0119">Carbohydrate metabolism</keyword>
<dbReference type="InterPro" id="IPR022674">
    <property type="entry name" value="G6P_DH_NAD-bd"/>
</dbReference>
<evidence type="ECO:0000256" key="2">
    <source>
        <dbReference type="ARBA" id="ARBA00004937"/>
    </source>
</evidence>
<sequence length="601" mass="68248">MAAFSSTHCRSYSYSHSSSINGGKNQRFSFSSFSRLSVPAKAIRNSHQTVVLMQDGVVATKVTPVEKETPKEKLKDELLSVTSTKEWDEKAGFDSNENESTVSITVVGASGDLAKKKIFPALFALYYEDCLPKHFTIYGYARSKMTDAELRNMVSKTLTCRIDKRENCSEKMDQFLKRCFYHSGQYDSEENFAQLDKKLKKHENFLPFLGVARVGLGGRVSNRLFYLSIPPNIFIEAVKCASSSASSGNGWTRVIVEKPFGRDSESSAVLTKSLKQYLTEDQIFRIDHYLGKELVENLSVLRFANLIFEPLWSRRYIRNVQIIFSEDFGTEGRGGYFDNYGIIRDIMQNHLLQILALFAMETPVSLDAEDIRNEKVKVLRSMRPLRLEDVVIGQYKSHSKGGVTYPSYTDDKTVPKDSLTPTFAAAALFIDNARWDGVPFLMKAGKALHNKGAEIRVQFRHVPGNLYNRNFGTDLDRATNELVIRVQPDEAIFLKINNKVPGLGMRLDRSNLNLHYAARYSKEIPDAYERLLLDAIEGERRLFIRSDELDAAWALFTPVLKELEEKKIIPESYPYGSRGPVGAHYLAARYNVRWGDLDIEQ</sequence>
<comment type="catalytic activity">
    <reaction evidence="9 10">
        <text>D-glucose 6-phosphate + NADP(+) = 6-phospho-D-glucono-1,5-lactone + NADPH + H(+)</text>
        <dbReference type="Rhea" id="RHEA:15841"/>
        <dbReference type="ChEBI" id="CHEBI:15378"/>
        <dbReference type="ChEBI" id="CHEBI:57783"/>
        <dbReference type="ChEBI" id="CHEBI:57955"/>
        <dbReference type="ChEBI" id="CHEBI:58349"/>
        <dbReference type="ChEBI" id="CHEBI:61548"/>
        <dbReference type="EC" id="1.1.1.49"/>
    </reaction>
</comment>
<dbReference type="InterPro" id="IPR001282">
    <property type="entry name" value="G6P_DH"/>
</dbReference>
<evidence type="ECO:0000256" key="6">
    <source>
        <dbReference type="ARBA" id="ARBA00023002"/>
    </source>
</evidence>
<evidence type="ECO:0000259" key="12">
    <source>
        <dbReference type="Pfam" id="PF02781"/>
    </source>
</evidence>
<evidence type="ECO:0000313" key="13">
    <source>
        <dbReference type="EMBL" id="KAA3482832.1"/>
    </source>
</evidence>
<dbReference type="Gene3D" id="3.30.360.10">
    <property type="entry name" value="Dihydrodipicolinate Reductase, domain 2"/>
    <property type="match status" value="1"/>
</dbReference>
<name>A0A5B6WPU3_9ROSI</name>
<reference evidence="14" key="1">
    <citation type="journal article" date="2019" name="Plant Biotechnol. J.">
        <title>Genome sequencing of the Australian wild diploid species Gossypium australe highlights disease resistance and delayed gland morphogenesis.</title>
        <authorList>
            <person name="Cai Y."/>
            <person name="Cai X."/>
            <person name="Wang Q."/>
            <person name="Wang P."/>
            <person name="Zhang Y."/>
            <person name="Cai C."/>
            <person name="Xu Y."/>
            <person name="Wang K."/>
            <person name="Zhou Z."/>
            <person name="Wang C."/>
            <person name="Geng S."/>
            <person name="Li B."/>
            <person name="Dong Q."/>
            <person name="Hou Y."/>
            <person name="Wang H."/>
            <person name="Ai P."/>
            <person name="Liu Z."/>
            <person name="Yi F."/>
            <person name="Sun M."/>
            <person name="An G."/>
            <person name="Cheng J."/>
            <person name="Zhang Y."/>
            <person name="Shi Q."/>
            <person name="Xie Y."/>
            <person name="Shi X."/>
            <person name="Chang Y."/>
            <person name="Huang F."/>
            <person name="Chen Y."/>
            <person name="Hong S."/>
            <person name="Mi L."/>
            <person name="Sun Q."/>
            <person name="Zhang L."/>
            <person name="Zhou B."/>
            <person name="Peng R."/>
            <person name="Zhang X."/>
            <person name="Liu F."/>
        </authorList>
    </citation>
    <scope>NUCLEOTIDE SEQUENCE [LARGE SCALE GENOMIC DNA]</scope>
    <source>
        <strain evidence="14">cv. PA1801</strain>
    </source>
</reference>
<evidence type="ECO:0000256" key="1">
    <source>
        <dbReference type="ARBA" id="ARBA00004470"/>
    </source>
</evidence>
<dbReference type="GO" id="GO:0009570">
    <property type="term" value="C:chloroplast stroma"/>
    <property type="evidence" value="ECO:0007669"/>
    <property type="project" value="UniProtKB-SubCell"/>
</dbReference>
<dbReference type="SUPFAM" id="SSF51735">
    <property type="entry name" value="NAD(P)-binding Rossmann-fold domains"/>
    <property type="match status" value="1"/>
</dbReference>
<evidence type="ECO:0000256" key="9">
    <source>
        <dbReference type="ARBA" id="ARBA00048749"/>
    </source>
</evidence>
<keyword evidence="6 10" id="KW-0560">Oxidoreductase</keyword>
<dbReference type="GO" id="GO:0009051">
    <property type="term" value="P:pentose-phosphate shunt, oxidative branch"/>
    <property type="evidence" value="ECO:0007669"/>
    <property type="project" value="TreeGrafter"/>
</dbReference>
<dbReference type="Proteomes" id="UP000325315">
    <property type="component" value="Unassembled WGS sequence"/>
</dbReference>
<dbReference type="GO" id="GO:0006006">
    <property type="term" value="P:glucose metabolic process"/>
    <property type="evidence" value="ECO:0007669"/>
    <property type="project" value="UniProtKB-KW"/>
</dbReference>
<dbReference type="PRINTS" id="PR00079">
    <property type="entry name" value="G6PDHDRGNASE"/>
</dbReference>